<accession>A0A0F8A086</accession>
<reference evidence="1 2" key="1">
    <citation type="journal article" date="2014" name="Genome Biol. Evol.">
        <title>Comparative genomics and transcriptomics analyses reveal divergent lifestyle features of nematode endoparasitic fungus Hirsutella minnesotensis.</title>
        <authorList>
            <person name="Lai Y."/>
            <person name="Liu K."/>
            <person name="Zhang X."/>
            <person name="Zhang X."/>
            <person name="Li K."/>
            <person name="Wang N."/>
            <person name="Shu C."/>
            <person name="Wu Y."/>
            <person name="Wang C."/>
            <person name="Bushley K.E."/>
            <person name="Xiang M."/>
            <person name="Liu X."/>
        </authorList>
    </citation>
    <scope>NUCLEOTIDE SEQUENCE [LARGE SCALE GENOMIC DNA]</scope>
    <source>
        <strain evidence="1 2">3608</strain>
    </source>
</reference>
<dbReference type="Proteomes" id="UP000054481">
    <property type="component" value="Unassembled WGS sequence"/>
</dbReference>
<evidence type="ECO:0000313" key="1">
    <source>
        <dbReference type="EMBL" id="KJZ68304.1"/>
    </source>
</evidence>
<protein>
    <recommendedName>
        <fullName evidence="3">DUF659 domain-containing protein</fullName>
    </recommendedName>
</protein>
<evidence type="ECO:0008006" key="3">
    <source>
        <dbReference type="Google" id="ProtNLM"/>
    </source>
</evidence>
<keyword evidence="2" id="KW-1185">Reference proteome</keyword>
<organism evidence="1 2">
    <name type="scientific">Hirsutella minnesotensis 3608</name>
    <dbReference type="NCBI Taxonomy" id="1043627"/>
    <lineage>
        <taxon>Eukaryota</taxon>
        <taxon>Fungi</taxon>
        <taxon>Dikarya</taxon>
        <taxon>Ascomycota</taxon>
        <taxon>Pezizomycotina</taxon>
        <taxon>Sordariomycetes</taxon>
        <taxon>Hypocreomycetidae</taxon>
        <taxon>Hypocreales</taxon>
        <taxon>Ophiocordycipitaceae</taxon>
        <taxon>Hirsutella</taxon>
    </lineage>
</organism>
<dbReference type="OrthoDB" id="4347799at2759"/>
<evidence type="ECO:0000313" key="2">
    <source>
        <dbReference type="Proteomes" id="UP000054481"/>
    </source>
</evidence>
<dbReference type="AlphaFoldDB" id="A0A0F8A086"/>
<sequence>MAKHTSKQLRHLQTQCKPYQDLHKAAQARQPLIDSKLKSLSKSSKDTLDRQAAIAVFASGKPYTLYENPEIGKLLQMLHPAYKPPDGKRVASFLDSVYLEYRQRVKDLLDEPPYLNVIFDASEDISCNRIMNVSIEIPNSVALP</sequence>
<name>A0A0F8A086_9HYPO</name>
<gene>
    <name evidence="1" type="ORF">HIM_12304</name>
</gene>
<dbReference type="EMBL" id="KQ030937">
    <property type="protein sequence ID" value="KJZ68304.1"/>
    <property type="molecule type" value="Genomic_DNA"/>
</dbReference>
<proteinExistence type="predicted"/>